<organism evidence="1 2">
    <name type="scientific">Amycolatopsis dendrobii</name>
    <dbReference type="NCBI Taxonomy" id="2760662"/>
    <lineage>
        <taxon>Bacteria</taxon>
        <taxon>Bacillati</taxon>
        <taxon>Actinomycetota</taxon>
        <taxon>Actinomycetes</taxon>
        <taxon>Pseudonocardiales</taxon>
        <taxon>Pseudonocardiaceae</taxon>
        <taxon>Amycolatopsis</taxon>
    </lineage>
</organism>
<sequence length="93" mass="10165">MRDEIGVVEYPDGGRYAELADVAVPRPPEPPAVPVEVDASRHLGVYERAGSRIELSQSPGGLRLKTTVTGGLAELVAEKRRTTTWCRCRTRCS</sequence>
<proteinExistence type="predicted"/>
<comment type="caution">
    <text evidence="1">The sequence shown here is derived from an EMBL/GenBank/DDBJ whole genome shotgun (WGS) entry which is preliminary data.</text>
</comment>
<dbReference type="RefSeq" id="WP_182891511.1">
    <property type="nucleotide sequence ID" value="NZ_JACGZW010000004.1"/>
</dbReference>
<dbReference type="Proteomes" id="UP000526734">
    <property type="component" value="Unassembled WGS sequence"/>
</dbReference>
<dbReference type="AlphaFoldDB" id="A0A7W3VXF8"/>
<evidence type="ECO:0000313" key="2">
    <source>
        <dbReference type="Proteomes" id="UP000526734"/>
    </source>
</evidence>
<protein>
    <submittedName>
        <fullName evidence="1">Uncharacterized protein</fullName>
    </submittedName>
</protein>
<keyword evidence="2" id="KW-1185">Reference proteome</keyword>
<accession>A0A7W3VXF8</accession>
<evidence type="ECO:0000313" key="1">
    <source>
        <dbReference type="EMBL" id="MBB1154472.1"/>
    </source>
</evidence>
<gene>
    <name evidence="1" type="ORF">H4281_15120</name>
</gene>
<dbReference type="EMBL" id="JACGZW010000004">
    <property type="protein sequence ID" value="MBB1154472.1"/>
    <property type="molecule type" value="Genomic_DNA"/>
</dbReference>
<name>A0A7W3VXF8_9PSEU</name>
<reference evidence="1 2" key="1">
    <citation type="submission" date="2020-08" db="EMBL/GenBank/DDBJ databases">
        <title>Amycolatopsis sp. nov. DR6-1 isolated from Dendrobium heterocarpum.</title>
        <authorList>
            <person name="Tedsree N."/>
            <person name="Kuncharoen N."/>
            <person name="Likhitwitayawuid K."/>
            <person name="Tanasupawat S."/>
        </authorList>
    </citation>
    <scope>NUCLEOTIDE SEQUENCE [LARGE SCALE GENOMIC DNA]</scope>
    <source>
        <strain evidence="1 2">DR6-1</strain>
    </source>
</reference>